<gene>
    <name evidence="1" type="ORF">ACJIZ3_004931</name>
</gene>
<dbReference type="EMBL" id="JBJXBP010000007">
    <property type="protein sequence ID" value="KAL3819026.1"/>
    <property type="molecule type" value="Genomic_DNA"/>
</dbReference>
<organism evidence="1 2">
    <name type="scientific">Penstemon smallii</name>
    <dbReference type="NCBI Taxonomy" id="265156"/>
    <lineage>
        <taxon>Eukaryota</taxon>
        <taxon>Viridiplantae</taxon>
        <taxon>Streptophyta</taxon>
        <taxon>Embryophyta</taxon>
        <taxon>Tracheophyta</taxon>
        <taxon>Spermatophyta</taxon>
        <taxon>Magnoliopsida</taxon>
        <taxon>eudicotyledons</taxon>
        <taxon>Gunneridae</taxon>
        <taxon>Pentapetalae</taxon>
        <taxon>asterids</taxon>
        <taxon>lamiids</taxon>
        <taxon>Lamiales</taxon>
        <taxon>Plantaginaceae</taxon>
        <taxon>Cheloneae</taxon>
        <taxon>Penstemon</taxon>
    </lineage>
</organism>
<sequence>MLSGLRDSGMRTCKSLDLLDAAVECFTSLANTFSPSTFLDAASSRVRSFRYRSNALDPNTLDTVDFWGTILGHDFMLLLQYLN</sequence>
<protein>
    <submittedName>
        <fullName evidence="1">Uncharacterized protein</fullName>
    </submittedName>
</protein>
<evidence type="ECO:0000313" key="1">
    <source>
        <dbReference type="EMBL" id="KAL3819026.1"/>
    </source>
</evidence>
<dbReference type="Proteomes" id="UP001634393">
    <property type="component" value="Unassembled WGS sequence"/>
</dbReference>
<dbReference type="AlphaFoldDB" id="A0ABD3S3M5"/>
<evidence type="ECO:0000313" key="2">
    <source>
        <dbReference type="Proteomes" id="UP001634393"/>
    </source>
</evidence>
<accession>A0ABD3S3M5</accession>
<reference evidence="1 2" key="1">
    <citation type="submission" date="2024-12" db="EMBL/GenBank/DDBJ databases">
        <title>The unique morphological basis and parallel evolutionary history of personate flowers in Penstemon.</title>
        <authorList>
            <person name="Depatie T.H."/>
            <person name="Wessinger C.A."/>
        </authorList>
    </citation>
    <scope>NUCLEOTIDE SEQUENCE [LARGE SCALE GENOMIC DNA]</scope>
    <source>
        <strain evidence="1">WTNN_2</strain>
        <tissue evidence="1">Leaf</tissue>
    </source>
</reference>
<keyword evidence="2" id="KW-1185">Reference proteome</keyword>
<proteinExistence type="predicted"/>
<name>A0ABD3S3M5_9LAMI</name>
<comment type="caution">
    <text evidence="1">The sequence shown here is derived from an EMBL/GenBank/DDBJ whole genome shotgun (WGS) entry which is preliminary data.</text>
</comment>